<dbReference type="Proteomes" id="UP000799772">
    <property type="component" value="Unassembled WGS sequence"/>
</dbReference>
<dbReference type="EMBL" id="ML978132">
    <property type="protein sequence ID" value="KAF2095216.1"/>
    <property type="molecule type" value="Genomic_DNA"/>
</dbReference>
<proteinExistence type="predicted"/>
<evidence type="ECO:0000313" key="3">
    <source>
        <dbReference type="Proteomes" id="UP000799772"/>
    </source>
</evidence>
<protein>
    <submittedName>
        <fullName evidence="2">Uncharacterized protein</fullName>
    </submittedName>
</protein>
<feature type="compositionally biased region" description="Polar residues" evidence="1">
    <location>
        <begin position="557"/>
        <end position="576"/>
    </location>
</feature>
<evidence type="ECO:0000313" key="2">
    <source>
        <dbReference type="EMBL" id="KAF2095216.1"/>
    </source>
</evidence>
<feature type="compositionally biased region" description="Basic and acidic residues" evidence="1">
    <location>
        <begin position="608"/>
        <end position="618"/>
    </location>
</feature>
<feature type="compositionally biased region" description="Basic and acidic residues" evidence="1">
    <location>
        <begin position="418"/>
        <end position="447"/>
    </location>
</feature>
<feature type="compositionally biased region" description="Polar residues" evidence="1">
    <location>
        <begin position="870"/>
        <end position="889"/>
    </location>
</feature>
<feature type="compositionally biased region" description="Polar residues" evidence="1">
    <location>
        <begin position="94"/>
        <end position="109"/>
    </location>
</feature>
<feature type="compositionally biased region" description="Polar residues" evidence="1">
    <location>
        <begin position="680"/>
        <end position="691"/>
    </location>
</feature>
<dbReference type="AlphaFoldDB" id="A0A9P4M215"/>
<feature type="region of interest" description="Disordered" evidence="1">
    <location>
        <begin position="1"/>
        <end position="78"/>
    </location>
</feature>
<feature type="compositionally biased region" description="Low complexity" evidence="1">
    <location>
        <begin position="535"/>
        <end position="548"/>
    </location>
</feature>
<feature type="compositionally biased region" description="Polar residues" evidence="1">
    <location>
        <begin position="228"/>
        <end position="237"/>
    </location>
</feature>
<organism evidence="2 3">
    <name type="scientific">Rhizodiscina lignyota</name>
    <dbReference type="NCBI Taxonomy" id="1504668"/>
    <lineage>
        <taxon>Eukaryota</taxon>
        <taxon>Fungi</taxon>
        <taxon>Dikarya</taxon>
        <taxon>Ascomycota</taxon>
        <taxon>Pezizomycotina</taxon>
        <taxon>Dothideomycetes</taxon>
        <taxon>Pleosporomycetidae</taxon>
        <taxon>Aulographales</taxon>
        <taxon>Rhizodiscinaceae</taxon>
        <taxon>Rhizodiscina</taxon>
    </lineage>
</organism>
<feature type="compositionally biased region" description="Basic residues" evidence="1">
    <location>
        <begin position="1"/>
        <end position="11"/>
    </location>
</feature>
<feature type="compositionally biased region" description="Polar residues" evidence="1">
    <location>
        <begin position="285"/>
        <end position="302"/>
    </location>
</feature>
<feature type="compositionally biased region" description="Polar residues" evidence="1">
    <location>
        <begin position="50"/>
        <end position="69"/>
    </location>
</feature>
<feature type="region of interest" description="Disordered" evidence="1">
    <location>
        <begin position="644"/>
        <end position="823"/>
    </location>
</feature>
<gene>
    <name evidence="2" type="ORF">NA57DRAFT_79704</name>
</gene>
<evidence type="ECO:0000256" key="1">
    <source>
        <dbReference type="SAM" id="MobiDB-lite"/>
    </source>
</evidence>
<comment type="caution">
    <text evidence="2">The sequence shown here is derived from an EMBL/GenBank/DDBJ whole genome shotgun (WGS) entry which is preliminary data.</text>
</comment>
<name>A0A9P4M215_9PEZI</name>
<keyword evidence="3" id="KW-1185">Reference proteome</keyword>
<sequence>MSNKLPHKKSKQNLQDAGPPHQPDAPPVRERGNSNNLAPALLSSIYGARNFSTPTLTSRHRSSSATQRVGYTAPQHPSASLADISTAHTIPQHASTFPVNTSTDSTLPQKASKIPVPVSKAHTSAEHKSPENTSANSSRLKPPSSAVQKSPSSSKLPKSPSFWKLPQSKSTLSLNTPSEPVLQNTDPFALYGIGAASVSQLNMSDPPKPATPRHVDLSAISEAHKLASQENTPTTPKIITPSRVDLASRDGSQQVTPLPGSSQSSSRLNTPKTPRLVPRPARLNIPSSAQADQNPPASASSSHADEFSNQRTRREELDLAEFLNSSGPFLPNPPSPEELRRVKEANSPATTPKFPIMKKISNFFEKVSTPDPDATRSPVLEKSPAMLSPRPKVDTHKTIEGLQEMSISPRSSSLPKSTGERPSRLPVKRSESDKSGYFDERVSRIIEADDEGPDTSLISTKKQLEREKDTPNLGAKRKVEEQEGDKIHQGAAEKAQRLSAEISQTSLTSYDKLSQSEASGAATPKSESSFPPAISKSSFTSSNKPSQSEATGAATPKSESSFARSRAGTQSSASSKKTVRWALDVRGEDPFAPDASSTPPLPSPFDKSLAELEGRSGRQETSQATVTKFAAENTLAALYGPIATVSSSPRGETRDAALAALEGRDDSPTVPDLNDDALSDTGSIQSLTPSYSAGPAGSESANYKGKGKERVTPSVTGTAPRDELEDVGSISSVSPSFYKAYNDDDSLYDSPSPVKKRRGKERAQSPADVAQSSSQWNKTVGPARPASSVYSQEPTEVEKKPPTASPLRRRRDMPDLNIQIPEDDVKKYTAGQLGFESHQAASEYETFALTGLPSSALSLLAERRAADQGRTASQQDAAFPPRSSSLQSPDKYTIASASSAVYPPTPSTGKTVRSIDGLAARIGDIHRAFREEAQAVLASGLEDVLPPLMTAKKLVMEHQSAHQTVYGDLKSLLDTYFLWVMSGAGGILHKAVLMHSMTTELGAVYHGWYTEKYLEEWARGGVTVAESTRTWMERLLFKKQKAVAPTAAAPPGLGPDECCVAWLLAYSRRAEEALKEAEEAGELPAYSTLEMACVRGQLSKEGEEGLRRRFRTAMEKKSKMHQLVQREKQLAKQLGF</sequence>
<feature type="compositionally biased region" description="Polar residues" evidence="1">
    <location>
        <begin position="501"/>
        <end position="518"/>
    </location>
</feature>
<feature type="compositionally biased region" description="Basic and acidic residues" evidence="1">
    <location>
        <begin position="303"/>
        <end position="317"/>
    </location>
</feature>
<reference evidence="2" key="1">
    <citation type="journal article" date="2020" name="Stud. Mycol.">
        <title>101 Dothideomycetes genomes: a test case for predicting lifestyles and emergence of pathogens.</title>
        <authorList>
            <person name="Haridas S."/>
            <person name="Albert R."/>
            <person name="Binder M."/>
            <person name="Bloem J."/>
            <person name="Labutti K."/>
            <person name="Salamov A."/>
            <person name="Andreopoulos B."/>
            <person name="Baker S."/>
            <person name="Barry K."/>
            <person name="Bills G."/>
            <person name="Bluhm B."/>
            <person name="Cannon C."/>
            <person name="Castanera R."/>
            <person name="Culley D."/>
            <person name="Daum C."/>
            <person name="Ezra D."/>
            <person name="Gonzalez J."/>
            <person name="Henrissat B."/>
            <person name="Kuo A."/>
            <person name="Liang C."/>
            <person name="Lipzen A."/>
            <person name="Lutzoni F."/>
            <person name="Magnuson J."/>
            <person name="Mondo S."/>
            <person name="Nolan M."/>
            <person name="Ohm R."/>
            <person name="Pangilinan J."/>
            <person name="Park H.-J."/>
            <person name="Ramirez L."/>
            <person name="Alfaro M."/>
            <person name="Sun H."/>
            <person name="Tritt A."/>
            <person name="Yoshinaga Y."/>
            <person name="Zwiers L.-H."/>
            <person name="Turgeon B."/>
            <person name="Goodwin S."/>
            <person name="Spatafora J."/>
            <person name="Crous P."/>
            <person name="Grigoriev I."/>
        </authorList>
    </citation>
    <scope>NUCLEOTIDE SEQUENCE</scope>
    <source>
        <strain evidence="2">CBS 133067</strain>
    </source>
</reference>
<feature type="compositionally biased region" description="Low complexity" evidence="1">
    <location>
        <begin position="406"/>
        <end position="417"/>
    </location>
</feature>
<accession>A0A9P4M215</accession>
<feature type="region of interest" description="Disordered" evidence="1">
    <location>
        <begin position="367"/>
        <end position="625"/>
    </location>
</feature>
<feature type="compositionally biased region" description="Basic and acidic residues" evidence="1">
    <location>
        <begin position="477"/>
        <end position="488"/>
    </location>
</feature>
<feature type="region of interest" description="Disordered" evidence="1">
    <location>
        <begin position="94"/>
        <end position="162"/>
    </location>
</feature>
<feature type="region of interest" description="Disordered" evidence="1">
    <location>
        <begin position="226"/>
        <end position="353"/>
    </location>
</feature>
<feature type="compositionally biased region" description="Polar residues" evidence="1">
    <location>
        <begin position="250"/>
        <end position="272"/>
    </location>
</feature>
<feature type="compositionally biased region" description="Low complexity" evidence="1">
    <location>
        <begin position="141"/>
        <end position="161"/>
    </location>
</feature>
<feature type="region of interest" description="Disordered" evidence="1">
    <location>
        <begin position="866"/>
        <end position="889"/>
    </location>
</feature>